<dbReference type="Gene3D" id="1.20.58.390">
    <property type="entry name" value="Neurotransmitter-gated ion-channel transmembrane domain"/>
    <property type="match status" value="1"/>
</dbReference>
<feature type="domain" description="Neurotransmitter-gated ion-channel transmembrane" evidence="24">
    <location>
        <begin position="254"/>
        <end position="344"/>
    </location>
</feature>
<organism evidence="25 26">
    <name type="scientific">Actinia tenebrosa</name>
    <name type="common">Australian red waratah sea anemone</name>
    <dbReference type="NCBI Taxonomy" id="6105"/>
    <lineage>
        <taxon>Eukaryota</taxon>
        <taxon>Metazoa</taxon>
        <taxon>Cnidaria</taxon>
        <taxon>Anthozoa</taxon>
        <taxon>Hexacorallia</taxon>
        <taxon>Actiniaria</taxon>
        <taxon>Actiniidae</taxon>
        <taxon>Actinia</taxon>
    </lineage>
</organism>
<dbReference type="CDD" id="cd19049">
    <property type="entry name" value="LGIC_TM_anion"/>
    <property type="match status" value="1"/>
</dbReference>
<keyword evidence="16" id="KW-1071">Ligand-gated ion channel</keyword>
<dbReference type="SUPFAM" id="SSF90112">
    <property type="entry name" value="Neurotransmitter-gated ion-channel transmembrane pore"/>
    <property type="match status" value="1"/>
</dbReference>
<dbReference type="PROSITE" id="PS00236">
    <property type="entry name" value="NEUROTR_ION_CHANNEL"/>
    <property type="match status" value="1"/>
</dbReference>
<accession>A0A6P8HNT8</accession>
<feature type="region of interest" description="Disordered" evidence="22">
    <location>
        <begin position="342"/>
        <end position="361"/>
    </location>
</feature>
<protein>
    <recommendedName>
        <fullName evidence="19">Gamma-aminobutyric acid receptor subunit beta</fullName>
    </recommendedName>
</protein>
<dbReference type="Pfam" id="PF02932">
    <property type="entry name" value="Neur_chan_memb"/>
    <property type="match status" value="1"/>
</dbReference>
<feature type="transmembrane region" description="Helical" evidence="20">
    <location>
        <begin position="309"/>
        <end position="332"/>
    </location>
</feature>
<dbReference type="FunFam" id="1.20.58.390:FF:000098">
    <property type="entry name" value="Predicted protein"/>
    <property type="match status" value="1"/>
</dbReference>
<evidence type="ECO:0000256" key="9">
    <source>
        <dbReference type="ARBA" id="ARBA00023136"/>
    </source>
</evidence>
<evidence type="ECO:0000259" key="23">
    <source>
        <dbReference type="Pfam" id="PF02931"/>
    </source>
</evidence>
<dbReference type="GO" id="GO:0005230">
    <property type="term" value="F:extracellular ligand-gated monoatomic ion channel activity"/>
    <property type="evidence" value="ECO:0007669"/>
    <property type="project" value="InterPro"/>
</dbReference>
<dbReference type="Gene3D" id="2.70.170.10">
    <property type="entry name" value="Neurotransmitter-gated ion-channel ligand-binding domain"/>
    <property type="match status" value="1"/>
</dbReference>
<dbReference type="InterPro" id="IPR006028">
    <property type="entry name" value="GABAA/Glycine_rcpt"/>
</dbReference>
<gene>
    <name evidence="26 27" type="primary">LOC116291276</name>
</gene>
<evidence type="ECO:0000256" key="21">
    <source>
        <dbReference type="SAM" id="Coils"/>
    </source>
</evidence>
<evidence type="ECO:0000256" key="17">
    <source>
        <dbReference type="ARBA" id="ARBA00023303"/>
    </source>
</evidence>
<dbReference type="InterPro" id="IPR006202">
    <property type="entry name" value="Neur_chan_lig-bd"/>
</dbReference>
<evidence type="ECO:0000313" key="26">
    <source>
        <dbReference type="RefSeq" id="XP_031554292.1"/>
    </source>
</evidence>
<keyword evidence="11" id="KW-0675">Receptor</keyword>
<evidence type="ECO:0000256" key="3">
    <source>
        <dbReference type="ARBA" id="ARBA00022475"/>
    </source>
</evidence>
<evidence type="ECO:0000313" key="27">
    <source>
        <dbReference type="RefSeq" id="XP_031554293.1"/>
    </source>
</evidence>
<keyword evidence="4 20" id="KW-0812">Transmembrane</keyword>
<dbReference type="InterPro" id="IPR006029">
    <property type="entry name" value="Neurotrans-gated_channel_TM"/>
</dbReference>
<feature type="transmembrane region" description="Helical" evidence="20">
    <location>
        <begin position="278"/>
        <end position="297"/>
    </location>
</feature>
<reference evidence="26 27" key="1">
    <citation type="submission" date="2025-04" db="UniProtKB">
        <authorList>
            <consortium name="RefSeq"/>
        </authorList>
    </citation>
    <scope>IDENTIFICATION</scope>
    <source>
        <tissue evidence="26 27">Tentacle</tissue>
    </source>
</reference>
<name>A0A6P8HNT8_ACTTE</name>
<evidence type="ECO:0000256" key="1">
    <source>
        <dbReference type="ARBA" id="ARBA00010180"/>
    </source>
</evidence>
<evidence type="ECO:0000256" key="19">
    <source>
        <dbReference type="ARBA" id="ARBA00071250"/>
    </source>
</evidence>
<dbReference type="PRINTS" id="PR01079">
    <property type="entry name" value="GABAARALPHA"/>
</dbReference>
<dbReference type="GO" id="GO:0045211">
    <property type="term" value="C:postsynaptic membrane"/>
    <property type="evidence" value="ECO:0007669"/>
    <property type="project" value="UniProtKB-SubCell"/>
</dbReference>
<evidence type="ECO:0000256" key="5">
    <source>
        <dbReference type="ARBA" id="ARBA00022729"/>
    </source>
</evidence>
<keyword evidence="15" id="KW-0628">Postsynaptic cell membrane</keyword>
<dbReference type="InterPro" id="IPR036719">
    <property type="entry name" value="Neuro-gated_channel_TM_sf"/>
</dbReference>
<dbReference type="KEGG" id="aten:116291276"/>
<dbReference type="InterPro" id="IPR006201">
    <property type="entry name" value="Neur_channel"/>
</dbReference>
<keyword evidence="9 20" id="KW-0472">Membrane</keyword>
<proteinExistence type="inferred from homology"/>
<dbReference type="AlphaFoldDB" id="A0A6P8HNT8"/>
<dbReference type="GO" id="GO:0004890">
    <property type="term" value="F:GABA-A receptor activity"/>
    <property type="evidence" value="ECO:0007669"/>
    <property type="project" value="InterPro"/>
</dbReference>
<dbReference type="RefSeq" id="XP_031554293.1">
    <property type="nucleotide sequence ID" value="XM_031698433.1"/>
</dbReference>
<keyword evidence="6 20" id="KW-1133">Transmembrane helix</keyword>
<keyword evidence="5 20" id="KW-0732">Signal</keyword>
<evidence type="ECO:0000256" key="16">
    <source>
        <dbReference type="ARBA" id="ARBA00023286"/>
    </source>
</evidence>
<dbReference type="Proteomes" id="UP000515163">
    <property type="component" value="Unplaced"/>
</dbReference>
<evidence type="ECO:0000256" key="10">
    <source>
        <dbReference type="ARBA" id="ARBA00023157"/>
    </source>
</evidence>
<keyword evidence="7" id="KW-0770">Synapse</keyword>
<evidence type="ECO:0000256" key="7">
    <source>
        <dbReference type="ARBA" id="ARBA00023018"/>
    </source>
</evidence>
<dbReference type="PRINTS" id="PR00253">
    <property type="entry name" value="GABAARECEPTR"/>
</dbReference>
<keyword evidence="14" id="KW-0868">Chloride</keyword>
<feature type="transmembrane region" description="Helical" evidence="20">
    <location>
        <begin position="249"/>
        <end position="271"/>
    </location>
</feature>
<feature type="domain" description="Neurotransmitter-gated ion-channel ligand-binding" evidence="23">
    <location>
        <begin position="46"/>
        <end position="246"/>
    </location>
</feature>
<evidence type="ECO:0000256" key="14">
    <source>
        <dbReference type="ARBA" id="ARBA00023214"/>
    </source>
</evidence>
<keyword evidence="17 20" id="KW-0407">Ion channel</keyword>
<keyword evidence="2 20" id="KW-0813">Transport</keyword>
<keyword evidence="21" id="KW-0175">Coiled coil</keyword>
<dbReference type="OrthoDB" id="8890589at2759"/>
<evidence type="ECO:0000256" key="8">
    <source>
        <dbReference type="ARBA" id="ARBA00023065"/>
    </source>
</evidence>
<feature type="signal peptide" evidence="20">
    <location>
        <begin position="1"/>
        <end position="20"/>
    </location>
</feature>
<dbReference type="PANTHER" id="PTHR18945">
    <property type="entry name" value="NEUROTRANSMITTER GATED ION CHANNEL"/>
    <property type="match status" value="1"/>
</dbReference>
<feature type="coiled-coil region" evidence="21">
    <location>
        <begin position="22"/>
        <end position="49"/>
    </location>
</feature>
<evidence type="ECO:0000256" key="22">
    <source>
        <dbReference type="SAM" id="MobiDB-lite"/>
    </source>
</evidence>
<dbReference type="FunFam" id="2.70.170.10:FF:000021">
    <property type="entry name" value="Gamma-aminobutyric acid receptor isoform 3b"/>
    <property type="match status" value="1"/>
</dbReference>
<dbReference type="SUPFAM" id="SSF63712">
    <property type="entry name" value="Nicotinic receptor ligand binding domain-like"/>
    <property type="match status" value="1"/>
</dbReference>
<evidence type="ECO:0000256" key="13">
    <source>
        <dbReference type="ARBA" id="ARBA00023180"/>
    </source>
</evidence>
<dbReference type="NCBIfam" id="TIGR00860">
    <property type="entry name" value="LIC"/>
    <property type="match status" value="1"/>
</dbReference>
<dbReference type="GO" id="GO:0034707">
    <property type="term" value="C:chloride channel complex"/>
    <property type="evidence" value="ECO:0007669"/>
    <property type="project" value="UniProtKB-KW"/>
</dbReference>
<dbReference type="InterPro" id="IPR038050">
    <property type="entry name" value="Neuro_actylchol_rec"/>
</dbReference>
<sequence length="445" mass="51515">MGRGFLRVVLLLSFLTLVHSTAERKKKSIEDYKESMEEAKKLSDFVNNAIKNNDKKIRPNAGGPPVLVEVEFKVVSFGEIKEAQMIYSMDIFFRQWWYDPRFAHNFSTPFTMAADATELFWTPDTYFWNSKLAKYHKVTRENMRVMINPDGKIYFSTRITLVAQCDMDLRLYPMDTQECPLIIESYAHTRSDVDYVWKGGSKQSVEIVSKEMAQFEFMGASTIVNSQTNSKGSFASLHAKFRFKRRVNYFITATYMPAMILVILSWCTFWIHRNAVPARVTLSITTILTTILLYGTVNSSMPKVSYSKALDYFLMTSLGSIFMSLLEYILVLNTYPNFRRPKEEDETASEPLNSPDKQDLTPDTIVTMMDKTSNGREPTVKDKVTTCLAPKPKPQNSKNDKNLPYLDVHWIDRTARVIFPLCYFIFVVGYWIYYVNHPETDFSLF</sequence>
<keyword evidence="3" id="KW-1003">Cell membrane</keyword>
<dbReference type="CDD" id="cd18990">
    <property type="entry name" value="LGIC_ECD_GABAAR"/>
    <property type="match status" value="1"/>
</dbReference>
<evidence type="ECO:0000259" key="24">
    <source>
        <dbReference type="Pfam" id="PF02932"/>
    </source>
</evidence>
<evidence type="ECO:0000256" key="15">
    <source>
        <dbReference type="ARBA" id="ARBA00023257"/>
    </source>
</evidence>
<evidence type="ECO:0000313" key="25">
    <source>
        <dbReference type="Proteomes" id="UP000515163"/>
    </source>
</evidence>
<dbReference type="RefSeq" id="XP_031554292.1">
    <property type="nucleotide sequence ID" value="XM_031698432.1"/>
</dbReference>
<evidence type="ECO:0000256" key="18">
    <source>
        <dbReference type="ARBA" id="ARBA00034104"/>
    </source>
</evidence>
<dbReference type="PRINTS" id="PR00252">
    <property type="entry name" value="NRIONCHANNEL"/>
</dbReference>
<evidence type="ECO:0000256" key="12">
    <source>
        <dbReference type="ARBA" id="ARBA00023173"/>
    </source>
</evidence>
<keyword evidence="12" id="KW-0869">Chloride channel</keyword>
<comment type="similarity">
    <text evidence="1">Belongs to the ligand-gated ion channel (TC 1.A.9) family. Gamma-aminobutyric acid receptor (TC 1.A.9.5) subfamily.</text>
</comment>
<keyword evidence="8 20" id="KW-0406">Ion transport</keyword>
<evidence type="ECO:0000256" key="20">
    <source>
        <dbReference type="RuleBase" id="RU000687"/>
    </source>
</evidence>
<keyword evidence="10" id="KW-1015">Disulfide bond</keyword>
<dbReference type="InterPro" id="IPR018000">
    <property type="entry name" value="Neurotransmitter_ion_chnl_CS"/>
</dbReference>
<keyword evidence="25" id="KW-1185">Reference proteome</keyword>
<dbReference type="GeneID" id="116291276"/>
<feature type="chain" id="PRO_5044519111" description="Gamma-aminobutyric acid receptor subunit beta" evidence="20">
    <location>
        <begin position="21"/>
        <end position="445"/>
    </location>
</feature>
<dbReference type="Pfam" id="PF02931">
    <property type="entry name" value="Neur_chan_LBD"/>
    <property type="match status" value="1"/>
</dbReference>
<comment type="subcellular location">
    <subcellularLocation>
        <location evidence="18">Postsynaptic cell membrane</location>
        <topology evidence="18">Multi-pass membrane protein</topology>
    </subcellularLocation>
</comment>
<evidence type="ECO:0000256" key="2">
    <source>
        <dbReference type="ARBA" id="ARBA00022448"/>
    </source>
</evidence>
<evidence type="ECO:0000256" key="6">
    <source>
        <dbReference type="ARBA" id="ARBA00022989"/>
    </source>
</evidence>
<evidence type="ECO:0000256" key="4">
    <source>
        <dbReference type="ARBA" id="ARBA00022692"/>
    </source>
</evidence>
<dbReference type="InterPro" id="IPR036734">
    <property type="entry name" value="Neur_chan_lig-bd_sf"/>
</dbReference>
<dbReference type="GO" id="GO:0005254">
    <property type="term" value="F:chloride channel activity"/>
    <property type="evidence" value="ECO:0007669"/>
    <property type="project" value="UniProtKB-KW"/>
</dbReference>
<feature type="transmembrane region" description="Helical" evidence="20">
    <location>
        <begin position="417"/>
        <end position="435"/>
    </location>
</feature>
<keyword evidence="13" id="KW-0325">Glycoprotein</keyword>
<dbReference type="InterPro" id="IPR001390">
    <property type="entry name" value="GABAAa_rcpt"/>
</dbReference>
<evidence type="ECO:0000256" key="11">
    <source>
        <dbReference type="ARBA" id="ARBA00023170"/>
    </source>
</evidence>